<sequence length="157" mass="17830">MKRYPCKATMACVIGYPIHYVTVRDAGCKSWFVNLVSLGFTSMNPSPGCMLHLPRQREITMVSVLARVSAQQIRCLGAADNQSGPRALPLVVYDRLELAVTDLGLESGIFKSTKFTNIKPSLYLLLQCFEECWWGDFVCNYDRRGIGWPIGWFDRRQ</sequence>
<evidence type="ECO:0000313" key="2">
    <source>
        <dbReference type="Proteomes" id="UP000024635"/>
    </source>
</evidence>
<keyword evidence="2" id="KW-1185">Reference proteome</keyword>
<proteinExistence type="predicted"/>
<dbReference type="Proteomes" id="UP000024635">
    <property type="component" value="Unassembled WGS sequence"/>
</dbReference>
<comment type="caution">
    <text evidence="1">The sequence shown here is derived from an EMBL/GenBank/DDBJ whole genome shotgun (WGS) entry which is preliminary data.</text>
</comment>
<name>A0A016SYQ8_9BILA</name>
<gene>
    <name evidence="1" type="primary">Acey_s0158.g3248</name>
    <name evidence="1" type="ORF">Y032_0158g3248</name>
</gene>
<organism evidence="1 2">
    <name type="scientific">Ancylostoma ceylanicum</name>
    <dbReference type="NCBI Taxonomy" id="53326"/>
    <lineage>
        <taxon>Eukaryota</taxon>
        <taxon>Metazoa</taxon>
        <taxon>Ecdysozoa</taxon>
        <taxon>Nematoda</taxon>
        <taxon>Chromadorea</taxon>
        <taxon>Rhabditida</taxon>
        <taxon>Rhabditina</taxon>
        <taxon>Rhabditomorpha</taxon>
        <taxon>Strongyloidea</taxon>
        <taxon>Ancylostomatidae</taxon>
        <taxon>Ancylostomatinae</taxon>
        <taxon>Ancylostoma</taxon>
    </lineage>
</organism>
<protein>
    <submittedName>
        <fullName evidence="1">Uncharacterized protein</fullName>
    </submittedName>
</protein>
<accession>A0A016SYQ8</accession>
<dbReference type="EMBL" id="JARK01001494">
    <property type="protein sequence ID" value="EYB95580.1"/>
    <property type="molecule type" value="Genomic_DNA"/>
</dbReference>
<evidence type="ECO:0000313" key="1">
    <source>
        <dbReference type="EMBL" id="EYB95580.1"/>
    </source>
</evidence>
<reference evidence="2" key="1">
    <citation type="journal article" date="2015" name="Nat. Genet.">
        <title>The genome and transcriptome of the zoonotic hookworm Ancylostoma ceylanicum identify infection-specific gene families.</title>
        <authorList>
            <person name="Schwarz E.M."/>
            <person name="Hu Y."/>
            <person name="Antoshechkin I."/>
            <person name="Miller M.M."/>
            <person name="Sternberg P.W."/>
            <person name="Aroian R.V."/>
        </authorList>
    </citation>
    <scope>NUCLEOTIDE SEQUENCE</scope>
    <source>
        <strain evidence="2">HY135</strain>
    </source>
</reference>
<dbReference type="AlphaFoldDB" id="A0A016SYQ8"/>